<keyword evidence="1" id="KW-0575">Peroxidase</keyword>
<dbReference type="Proteomes" id="UP001589733">
    <property type="component" value="Unassembled WGS sequence"/>
</dbReference>
<dbReference type="GO" id="GO:0004601">
    <property type="term" value="F:peroxidase activity"/>
    <property type="evidence" value="ECO:0007669"/>
    <property type="project" value="UniProtKB-KW"/>
</dbReference>
<protein>
    <submittedName>
        <fullName evidence="1">OsmC family protein</fullName>
        <ecNumber evidence="1">1.11.1.-</ecNumber>
    </submittedName>
</protein>
<accession>A0ABV6B4S4</accession>
<name>A0ABV6B4S4_9DEIO</name>
<evidence type="ECO:0000313" key="1">
    <source>
        <dbReference type="EMBL" id="MFB9994742.1"/>
    </source>
</evidence>
<dbReference type="InterPro" id="IPR003718">
    <property type="entry name" value="OsmC/Ohr_fam"/>
</dbReference>
<dbReference type="PANTHER" id="PTHR34352">
    <property type="entry name" value="PROTEIN YHFA"/>
    <property type="match status" value="1"/>
</dbReference>
<dbReference type="EMBL" id="JBHLYR010000063">
    <property type="protein sequence ID" value="MFB9994742.1"/>
    <property type="molecule type" value="Genomic_DNA"/>
</dbReference>
<evidence type="ECO:0000313" key="2">
    <source>
        <dbReference type="Proteomes" id="UP001589733"/>
    </source>
</evidence>
<dbReference type="PANTHER" id="PTHR34352:SF1">
    <property type="entry name" value="PROTEIN YHFA"/>
    <property type="match status" value="1"/>
</dbReference>
<organism evidence="1 2">
    <name type="scientific">Deinococcus oregonensis</name>
    <dbReference type="NCBI Taxonomy" id="1805970"/>
    <lineage>
        <taxon>Bacteria</taxon>
        <taxon>Thermotogati</taxon>
        <taxon>Deinococcota</taxon>
        <taxon>Deinococci</taxon>
        <taxon>Deinococcales</taxon>
        <taxon>Deinococcaceae</taxon>
        <taxon>Deinococcus</taxon>
    </lineage>
</organism>
<dbReference type="InterPro" id="IPR015946">
    <property type="entry name" value="KH_dom-like_a/b"/>
</dbReference>
<dbReference type="Pfam" id="PF02566">
    <property type="entry name" value="OsmC"/>
    <property type="match status" value="1"/>
</dbReference>
<dbReference type="RefSeq" id="WP_380015972.1">
    <property type="nucleotide sequence ID" value="NZ_JBHLYR010000063.1"/>
</dbReference>
<reference evidence="1 2" key="1">
    <citation type="submission" date="2024-09" db="EMBL/GenBank/DDBJ databases">
        <authorList>
            <person name="Sun Q."/>
            <person name="Mori K."/>
        </authorList>
    </citation>
    <scope>NUCLEOTIDE SEQUENCE [LARGE SCALE GENOMIC DNA]</scope>
    <source>
        <strain evidence="1 2">JCM 13503</strain>
    </source>
</reference>
<dbReference type="SUPFAM" id="SSF82784">
    <property type="entry name" value="OsmC-like"/>
    <property type="match status" value="1"/>
</dbReference>
<proteinExistence type="predicted"/>
<sequence length="109" mass="12126">MPSSADAQMNPSKTLTIHHLGDQRYATTNPTGQQIIIDMSAEHRIGVGPMDALMSALASCTMYDVVEIMEKRRTPLSAYRVTVEGFRAEGSVPPRYERYVLRHFAQGKA</sequence>
<dbReference type="Gene3D" id="3.30.300.20">
    <property type="match status" value="1"/>
</dbReference>
<comment type="caution">
    <text evidence="1">The sequence shown here is derived from an EMBL/GenBank/DDBJ whole genome shotgun (WGS) entry which is preliminary data.</text>
</comment>
<dbReference type="InterPro" id="IPR036102">
    <property type="entry name" value="OsmC/Ohrsf"/>
</dbReference>
<keyword evidence="2" id="KW-1185">Reference proteome</keyword>
<keyword evidence="1" id="KW-0560">Oxidoreductase</keyword>
<gene>
    <name evidence="1" type="ORF">ACFFLM_22555</name>
</gene>
<dbReference type="EC" id="1.11.1.-" evidence="1"/>